<protein>
    <recommendedName>
        <fullName evidence="3">Fungal N-terminal domain-containing protein</fullName>
    </recommendedName>
</protein>
<reference evidence="1 2" key="1">
    <citation type="submission" date="2017-12" db="EMBL/GenBank/DDBJ databases">
        <title>Comparative genomics of Botrytis spp.</title>
        <authorList>
            <person name="Valero-Jimenez C.A."/>
            <person name="Tapia P."/>
            <person name="Veloso J."/>
            <person name="Silva-Moreno E."/>
            <person name="Staats M."/>
            <person name="Valdes J.H."/>
            <person name="Van Kan J.A.L."/>
        </authorList>
    </citation>
    <scope>NUCLEOTIDE SEQUENCE [LARGE SCALE GENOMIC DNA]</scope>
    <source>
        <strain evidence="1 2">MUCL11595</strain>
    </source>
</reference>
<sequence>MTFSKTISNVMHSDGTPRNVLLTFFDYAIIAASHIIQKWEQILEYFDNLITEKMSELTPIVGDEVEFVEASRKRMRQCFRRLKMVAEILRDKRQEALDLRDGLFNVSAVMESRAATSWERMSNY</sequence>
<dbReference type="Proteomes" id="UP000297527">
    <property type="component" value="Unassembled WGS sequence"/>
</dbReference>
<dbReference type="AlphaFoldDB" id="A0A4Z1IIQ6"/>
<evidence type="ECO:0000313" key="1">
    <source>
        <dbReference type="EMBL" id="TGO61298.1"/>
    </source>
</evidence>
<accession>A0A4Z1IIQ6</accession>
<evidence type="ECO:0008006" key="3">
    <source>
        <dbReference type="Google" id="ProtNLM"/>
    </source>
</evidence>
<dbReference type="EMBL" id="PQXN01000028">
    <property type="protein sequence ID" value="TGO61298.1"/>
    <property type="molecule type" value="Genomic_DNA"/>
</dbReference>
<evidence type="ECO:0000313" key="2">
    <source>
        <dbReference type="Proteomes" id="UP000297527"/>
    </source>
</evidence>
<gene>
    <name evidence="1" type="ORF">BCON_0028g00130</name>
</gene>
<dbReference type="OrthoDB" id="426293at2759"/>
<organism evidence="1 2">
    <name type="scientific">Botryotinia convoluta</name>
    <dbReference type="NCBI Taxonomy" id="54673"/>
    <lineage>
        <taxon>Eukaryota</taxon>
        <taxon>Fungi</taxon>
        <taxon>Dikarya</taxon>
        <taxon>Ascomycota</taxon>
        <taxon>Pezizomycotina</taxon>
        <taxon>Leotiomycetes</taxon>
        <taxon>Helotiales</taxon>
        <taxon>Sclerotiniaceae</taxon>
        <taxon>Botryotinia</taxon>
    </lineage>
</organism>
<name>A0A4Z1IIQ6_9HELO</name>
<keyword evidence="2" id="KW-1185">Reference proteome</keyword>
<proteinExistence type="predicted"/>
<comment type="caution">
    <text evidence="1">The sequence shown here is derived from an EMBL/GenBank/DDBJ whole genome shotgun (WGS) entry which is preliminary data.</text>
</comment>